<organism evidence="3 4">
    <name type="scientific">Acetobacter musti</name>
    <dbReference type="NCBI Taxonomy" id="864732"/>
    <lineage>
        <taxon>Bacteria</taxon>
        <taxon>Pseudomonadati</taxon>
        <taxon>Pseudomonadota</taxon>
        <taxon>Alphaproteobacteria</taxon>
        <taxon>Acetobacterales</taxon>
        <taxon>Acetobacteraceae</taxon>
        <taxon>Acetobacter</taxon>
    </lineage>
</organism>
<keyword evidence="2" id="KW-0812">Transmembrane</keyword>
<sequence>MKKNSLESKLDAKLNALKSPPVDEKLDRKPVVKLIVIAMIVLVALGMLIYIVSSMVSAYRASTQPGATQSQTESLDCRMVSSAKPGGDPAHCETSGSSR</sequence>
<gene>
    <name evidence="3" type="ORF">GOB93_11590</name>
</gene>
<protein>
    <submittedName>
        <fullName evidence="3">Uncharacterized protein</fullName>
    </submittedName>
</protein>
<evidence type="ECO:0000313" key="3">
    <source>
        <dbReference type="EMBL" id="NHN85280.1"/>
    </source>
</evidence>
<dbReference type="EMBL" id="WOTB01000014">
    <property type="protein sequence ID" value="NHN85280.1"/>
    <property type="molecule type" value="Genomic_DNA"/>
</dbReference>
<keyword evidence="4" id="KW-1185">Reference proteome</keyword>
<name>A0ABX0JTJ9_9PROT</name>
<comment type="caution">
    <text evidence="3">The sequence shown here is derived from an EMBL/GenBank/DDBJ whole genome shotgun (WGS) entry which is preliminary data.</text>
</comment>
<reference evidence="3 4" key="1">
    <citation type="journal article" date="2020" name="Int. J. Syst. Evol. Microbiol.">
        <title>Novel acetic acid bacteria from cider fermentations: Acetobacter conturbans sp. nov. and Acetobacter fallax sp. nov.</title>
        <authorList>
            <person name="Sombolestani A.S."/>
            <person name="Cleenwerck I."/>
            <person name="Cnockaert M."/>
            <person name="Borremans W."/>
            <person name="Wieme A.D."/>
            <person name="De Vuyst L."/>
            <person name="Vandamme P."/>
        </authorList>
    </citation>
    <scope>NUCLEOTIDE SEQUENCE [LARGE SCALE GENOMIC DNA]</scope>
    <source>
        <strain evidence="3 4">LMG 30640</strain>
    </source>
</reference>
<keyword evidence="2" id="KW-1133">Transmembrane helix</keyword>
<accession>A0ABX0JTJ9</accession>
<dbReference type="Proteomes" id="UP000635278">
    <property type="component" value="Unassembled WGS sequence"/>
</dbReference>
<keyword evidence="2" id="KW-0472">Membrane</keyword>
<proteinExistence type="predicted"/>
<evidence type="ECO:0000313" key="4">
    <source>
        <dbReference type="Proteomes" id="UP000635278"/>
    </source>
</evidence>
<feature type="region of interest" description="Disordered" evidence="1">
    <location>
        <begin position="80"/>
        <end position="99"/>
    </location>
</feature>
<feature type="transmembrane region" description="Helical" evidence="2">
    <location>
        <begin position="31"/>
        <end position="52"/>
    </location>
</feature>
<evidence type="ECO:0000256" key="1">
    <source>
        <dbReference type="SAM" id="MobiDB-lite"/>
    </source>
</evidence>
<evidence type="ECO:0000256" key="2">
    <source>
        <dbReference type="SAM" id="Phobius"/>
    </source>
</evidence>
<dbReference type="RefSeq" id="WP_173583669.1">
    <property type="nucleotide sequence ID" value="NZ_WOTB01000014.1"/>
</dbReference>